<proteinExistence type="predicted"/>
<evidence type="ECO:0000313" key="1">
    <source>
        <dbReference type="EMBL" id="KAI5653875.1"/>
    </source>
</evidence>
<evidence type="ECO:0000313" key="2">
    <source>
        <dbReference type="Proteomes" id="UP001060085"/>
    </source>
</evidence>
<accession>A0ACB9ZZ04</accession>
<comment type="caution">
    <text evidence="1">The sequence shown here is derived from an EMBL/GenBank/DDBJ whole genome shotgun (WGS) entry which is preliminary data.</text>
</comment>
<keyword evidence="2" id="KW-1185">Reference proteome</keyword>
<protein>
    <submittedName>
        <fullName evidence="1">Uncharacterized protein</fullName>
    </submittedName>
</protein>
<organism evidence="1 2">
    <name type="scientific">Catharanthus roseus</name>
    <name type="common">Madagascar periwinkle</name>
    <name type="synonym">Vinca rosea</name>
    <dbReference type="NCBI Taxonomy" id="4058"/>
    <lineage>
        <taxon>Eukaryota</taxon>
        <taxon>Viridiplantae</taxon>
        <taxon>Streptophyta</taxon>
        <taxon>Embryophyta</taxon>
        <taxon>Tracheophyta</taxon>
        <taxon>Spermatophyta</taxon>
        <taxon>Magnoliopsida</taxon>
        <taxon>eudicotyledons</taxon>
        <taxon>Gunneridae</taxon>
        <taxon>Pentapetalae</taxon>
        <taxon>asterids</taxon>
        <taxon>lamiids</taxon>
        <taxon>Gentianales</taxon>
        <taxon>Apocynaceae</taxon>
        <taxon>Rauvolfioideae</taxon>
        <taxon>Vinceae</taxon>
        <taxon>Catharanthinae</taxon>
        <taxon>Catharanthus</taxon>
    </lineage>
</organism>
<sequence>MILPTPYFDNANELHIHNEENEESVPNGSTDSTTQTQLSSSASASENPIAPFNYDTCDSTVASESVFSNSHCTIDESRSRMSHNTLETFVYLVDWYVQDDRIVGFNIDKSYVDLVSPGGFGEGDEKR</sequence>
<dbReference type="EMBL" id="CM044707">
    <property type="protein sequence ID" value="KAI5653875.1"/>
    <property type="molecule type" value="Genomic_DNA"/>
</dbReference>
<gene>
    <name evidence="1" type="ORF">M9H77_31062</name>
</gene>
<dbReference type="Proteomes" id="UP001060085">
    <property type="component" value="Linkage Group LG07"/>
</dbReference>
<name>A0ACB9ZZ04_CATRO</name>
<reference evidence="2" key="1">
    <citation type="journal article" date="2023" name="Nat. Plants">
        <title>Single-cell RNA sequencing provides a high-resolution roadmap for understanding the multicellular compartmentation of specialized metabolism.</title>
        <authorList>
            <person name="Sun S."/>
            <person name="Shen X."/>
            <person name="Li Y."/>
            <person name="Li Y."/>
            <person name="Wang S."/>
            <person name="Li R."/>
            <person name="Zhang H."/>
            <person name="Shen G."/>
            <person name="Guo B."/>
            <person name="Wei J."/>
            <person name="Xu J."/>
            <person name="St-Pierre B."/>
            <person name="Chen S."/>
            <person name="Sun C."/>
        </authorList>
    </citation>
    <scope>NUCLEOTIDE SEQUENCE [LARGE SCALE GENOMIC DNA]</scope>
</reference>